<keyword evidence="2" id="KW-1133">Transmembrane helix</keyword>
<evidence type="ECO:0000256" key="1">
    <source>
        <dbReference type="SAM" id="MobiDB-lite"/>
    </source>
</evidence>
<name>A0ABX6JTB9_9MICO</name>
<keyword evidence="2" id="KW-0472">Membrane</keyword>
<feature type="transmembrane region" description="Helical" evidence="2">
    <location>
        <begin position="199"/>
        <end position="217"/>
    </location>
</feature>
<evidence type="ECO:0000256" key="2">
    <source>
        <dbReference type="SAM" id="Phobius"/>
    </source>
</evidence>
<evidence type="ECO:0008006" key="5">
    <source>
        <dbReference type="Google" id="ProtNLM"/>
    </source>
</evidence>
<accession>A0ABX6JTB9</accession>
<feature type="region of interest" description="Disordered" evidence="1">
    <location>
        <begin position="1"/>
        <end position="26"/>
    </location>
</feature>
<organism evidence="3 4">
    <name type="scientific">Leucobacter coleopterorum</name>
    <dbReference type="NCBI Taxonomy" id="2714933"/>
    <lineage>
        <taxon>Bacteria</taxon>
        <taxon>Bacillati</taxon>
        <taxon>Actinomycetota</taxon>
        <taxon>Actinomycetes</taxon>
        <taxon>Micrococcales</taxon>
        <taxon>Microbacteriaceae</taxon>
        <taxon>Leucobacter</taxon>
    </lineage>
</organism>
<keyword evidence="4" id="KW-1185">Reference proteome</keyword>
<dbReference type="InterPro" id="IPR046112">
    <property type="entry name" value="DUF6049"/>
</dbReference>
<sequence>MTPTPHTEQTQGTASLKASGTSEDRQELLRAAVNREPSVDELSAILVTPEYLTGYQRTRLLDLFATRYSENDADFEKVARDYRKRDAELMQGVRIINTQNTQLVGTSTRVPVQLRNSLPFDAKVSVGVVPASAALSVTESHFSDVAVAAEGTSRILVPVRSRVSSGESGLVVNVTDNSGDLTVDTRTLPISISSVVETIALWVLGVLAALLLGFGIWRSVRRRRTTAKVTAPRE</sequence>
<gene>
    <name evidence="3" type="ORF">G7066_00275</name>
</gene>
<dbReference type="EMBL" id="CP049933">
    <property type="protein sequence ID" value="QIM17532.1"/>
    <property type="molecule type" value="Genomic_DNA"/>
</dbReference>
<protein>
    <recommendedName>
        <fullName evidence="5">DUF1707 domain-containing protein</fullName>
    </recommendedName>
</protein>
<proteinExistence type="predicted"/>
<keyword evidence="2" id="KW-0812">Transmembrane</keyword>
<evidence type="ECO:0000313" key="3">
    <source>
        <dbReference type="EMBL" id="QIM17532.1"/>
    </source>
</evidence>
<feature type="compositionally biased region" description="Polar residues" evidence="1">
    <location>
        <begin position="1"/>
        <end position="21"/>
    </location>
</feature>
<dbReference type="Pfam" id="PF19516">
    <property type="entry name" value="DUF6049"/>
    <property type="match status" value="1"/>
</dbReference>
<evidence type="ECO:0000313" key="4">
    <source>
        <dbReference type="Proteomes" id="UP000503441"/>
    </source>
</evidence>
<reference evidence="3 4" key="1">
    <citation type="submission" date="2020-03" db="EMBL/GenBank/DDBJ databases">
        <title>Leucobacter sp. nov., isolated from beetles.</title>
        <authorList>
            <person name="Hyun D.-W."/>
            <person name="Bae J.-W."/>
        </authorList>
    </citation>
    <scope>NUCLEOTIDE SEQUENCE [LARGE SCALE GENOMIC DNA]</scope>
    <source>
        <strain evidence="3 4">HDW9A</strain>
    </source>
</reference>
<dbReference type="Proteomes" id="UP000503441">
    <property type="component" value="Chromosome"/>
</dbReference>